<sequence>MERLSGMDASFLYLETPTQMLHVCGLIILDGSTVPGGYSFAKLRDELAIRVKAMPSFKRRLADSRFNLDHPVWVDDTDFDIDRHFHRIAVPAPGGRDELSELCSSIASQPMDRSRPLWEMFVIEGLEDGSVAVMSKMHHANVDGVTGSNLMSQLCGLEPDAPRPDFDQLPEGAGRASSLDIAVGGLMSFASRPLKMVKLLPESVTLLPRWIGRARKGEAMPTPFTAPRTSFNGAITGRRTLAYQELSLDDVKLVKNTFGVKVNDVVLTLCAGALRKYLEDRNELPDTSLVATVPVSVHDKSDRPGTNQISVMFTQLGTEIADPVERLHFIAEHNEINKNHHAESLGATLLQDWAQFAAPATFGSAMRVYSKLKLAERHPVVHNLVVSNVPGPPMPLYFLGARIKQMYPLGPVFHGAGLNVTVMSLEGRLDVGLVSCKELAPRLWDLADAFPEALAELVSAARAQAPKKKQPAAPR</sequence>
<comment type="pathway">
    <text evidence="1 11">Glycerolipid metabolism; triacylglycerol biosynthesis.</text>
</comment>
<keyword evidence="9 11" id="KW-0012">Acyltransferase</keyword>
<dbReference type="GO" id="GO:0019432">
    <property type="term" value="P:triglyceride biosynthetic process"/>
    <property type="evidence" value="ECO:0007669"/>
    <property type="project" value="TreeGrafter"/>
</dbReference>
<reference evidence="14 15" key="1">
    <citation type="journal article" date="2016" name="Genome Biol. Evol.">
        <title>Pangenome and Phylogenomic Analysis of the Pathogenic Actinobacterium Rhodococcus equi.</title>
        <authorList>
            <person name="Anastasi E."/>
            <person name="MacArthur I."/>
            <person name="Scortti M."/>
            <person name="Alvarez S."/>
            <person name="Giguere S."/>
            <person name="Vazquez-Boland J.A."/>
        </authorList>
    </citation>
    <scope>NUCLEOTIDE SEQUENCE [LARGE SCALE GENOMIC DNA]</scope>
    <source>
        <strain evidence="14 15">PAM1271</strain>
    </source>
</reference>
<dbReference type="Proteomes" id="UP000193518">
    <property type="component" value="Unassembled WGS sequence"/>
</dbReference>
<evidence type="ECO:0000313" key="14">
    <source>
        <dbReference type="EMBL" id="ORM24542.1"/>
    </source>
</evidence>
<dbReference type="SUPFAM" id="SSF52777">
    <property type="entry name" value="CoA-dependent acyltransferases"/>
    <property type="match status" value="1"/>
</dbReference>
<keyword evidence="7 11" id="KW-0319">Glycerol metabolism</keyword>
<gene>
    <name evidence="14" type="ORF">A5N68_18040</name>
</gene>
<proteinExistence type="inferred from homology"/>
<name>A0AAE5IR67_RHOHA</name>
<comment type="catalytic activity">
    <reaction evidence="10 11">
        <text>an acyl-CoA + a 1,2-diacyl-sn-glycerol = a triacyl-sn-glycerol + CoA</text>
        <dbReference type="Rhea" id="RHEA:10868"/>
        <dbReference type="ChEBI" id="CHEBI:17815"/>
        <dbReference type="ChEBI" id="CHEBI:57287"/>
        <dbReference type="ChEBI" id="CHEBI:58342"/>
        <dbReference type="ChEBI" id="CHEBI:64615"/>
        <dbReference type="EC" id="2.3.1.20"/>
    </reaction>
</comment>
<dbReference type="RefSeq" id="WP_037084328.1">
    <property type="nucleotide sequence ID" value="NZ_AP024192.1"/>
</dbReference>
<feature type="domain" description="O-acyltransferase WSD1-like N-terminal" evidence="12">
    <location>
        <begin position="4"/>
        <end position="266"/>
    </location>
</feature>
<organism evidence="14 15">
    <name type="scientific">Rhodococcus hoagii</name>
    <name type="common">Corynebacterium equii</name>
    <dbReference type="NCBI Taxonomy" id="43767"/>
    <lineage>
        <taxon>Bacteria</taxon>
        <taxon>Bacillati</taxon>
        <taxon>Actinomycetota</taxon>
        <taxon>Actinomycetes</taxon>
        <taxon>Mycobacteriales</taxon>
        <taxon>Nocardiaceae</taxon>
        <taxon>Prescottella</taxon>
    </lineage>
</organism>
<evidence type="ECO:0000259" key="13">
    <source>
        <dbReference type="Pfam" id="PF06974"/>
    </source>
</evidence>
<evidence type="ECO:0000256" key="6">
    <source>
        <dbReference type="ARBA" id="ARBA00022679"/>
    </source>
</evidence>
<protein>
    <recommendedName>
        <fullName evidence="4 11">Diacylglycerol O-acyltransferase</fullName>
        <ecNumber evidence="4 11">2.3.1.20</ecNumber>
    </recommendedName>
</protein>
<dbReference type="PANTHER" id="PTHR31650">
    <property type="entry name" value="O-ACYLTRANSFERASE (WSD1-LIKE) FAMILY PROTEIN"/>
    <property type="match status" value="1"/>
</dbReference>
<dbReference type="GO" id="GO:0001666">
    <property type="term" value="P:response to hypoxia"/>
    <property type="evidence" value="ECO:0007669"/>
    <property type="project" value="TreeGrafter"/>
</dbReference>
<evidence type="ECO:0000256" key="3">
    <source>
        <dbReference type="ARBA" id="ARBA00009587"/>
    </source>
</evidence>
<evidence type="ECO:0000256" key="7">
    <source>
        <dbReference type="ARBA" id="ARBA00022798"/>
    </source>
</evidence>
<accession>A0AAE5IR67</accession>
<evidence type="ECO:0000256" key="1">
    <source>
        <dbReference type="ARBA" id="ARBA00004771"/>
    </source>
</evidence>
<keyword evidence="5 11" id="KW-0444">Lipid biosynthesis</keyword>
<dbReference type="GeneID" id="57577752"/>
<dbReference type="GO" id="GO:0006071">
    <property type="term" value="P:glycerol metabolic process"/>
    <property type="evidence" value="ECO:0007669"/>
    <property type="project" value="UniProtKB-KW"/>
</dbReference>
<evidence type="ECO:0000256" key="11">
    <source>
        <dbReference type="RuleBase" id="RU361241"/>
    </source>
</evidence>
<evidence type="ECO:0000259" key="12">
    <source>
        <dbReference type="Pfam" id="PF03007"/>
    </source>
</evidence>
<dbReference type="GO" id="GO:0005886">
    <property type="term" value="C:plasma membrane"/>
    <property type="evidence" value="ECO:0007669"/>
    <property type="project" value="TreeGrafter"/>
</dbReference>
<comment type="caution">
    <text evidence="14">The sequence shown here is derived from an EMBL/GenBank/DDBJ whole genome shotgun (WGS) entry which is preliminary data.</text>
</comment>
<evidence type="ECO:0000313" key="15">
    <source>
        <dbReference type="Proteomes" id="UP000193518"/>
    </source>
</evidence>
<dbReference type="NCBIfam" id="TIGR02946">
    <property type="entry name" value="acyl_WS_DGAT"/>
    <property type="match status" value="1"/>
</dbReference>
<dbReference type="GO" id="GO:0051701">
    <property type="term" value="P:biological process involved in interaction with host"/>
    <property type="evidence" value="ECO:0007669"/>
    <property type="project" value="TreeGrafter"/>
</dbReference>
<dbReference type="EMBL" id="LWIC01000007">
    <property type="protein sequence ID" value="ORM24542.1"/>
    <property type="molecule type" value="Genomic_DNA"/>
</dbReference>
<dbReference type="Pfam" id="PF06974">
    <property type="entry name" value="WS_DGAT_C"/>
    <property type="match status" value="1"/>
</dbReference>
<comment type="pathway">
    <text evidence="2">Lipid metabolism.</text>
</comment>
<dbReference type="InterPro" id="IPR014292">
    <property type="entry name" value="Acyl_transf_WS/DGAT"/>
</dbReference>
<keyword evidence="8 11" id="KW-0443">Lipid metabolism</keyword>
<evidence type="ECO:0000256" key="10">
    <source>
        <dbReference type="ARBA" id="ARBA00048109"/>
    </source>
</evidence>
<evidence type="ECO:0000256" key="8">
    <source>
        <dbReference type="ARBA" id="ARBA00023098"/>
    </source>
</evidence>
<dbReference type="GO" id="GO:0004144">
    <property type="term" value="F:diacylglycerol O-acyltransferase activity"/>
    <property type="evidence" value="ECO:0007669"/>
    <property type="project" value="UniProtKB-EC"/>
</dbReference>
<dbReference type="Pfam" id="PF03007">
    <property type="entry name" value="WS_DGAT_cat"/>
    <property type="match status" value="1"/>
</dbReference>
<feature type="domain" description="O-acyltransferase WSD1 C-terminal" evidence="13">
    <location>
        <begin position="307"/>
        <end position="457"/>
    </location>
</feature>
<dbReference type="InterPro" id="IPR004255">
    <property type="entry name" value="O-acyltransferase_WSD1_N"/>
</dbReference>
<comment type="similarity">
    <text evidence="3 11">Belongs to the long-chain O-acyltransferase family.</text>
</comment>
<evidence type="ECO:0000256" key="2">
    <source>
        <dbReference type="ARBA" id="ARBA00005189"/>
    </source>
</evidence>
<dbReference type="PANTHER" id="PTHR31650:SF1">
    <property type="entry name" value="WAX ESTER SYNTHASE_DIACYLGLYCEROL ACYLTRANSFERASE 4-RELATED"/>
    <property type="match status" value="1"/>
</dbReference>
<dbReference type="GO" id="GO:0071731">
    <property type="term" value="P:response to nitric oxide"/>
    <property type="evidence" value="ECO:0007669"/>
    <property type="project" value="TreeGrafter"/>
</dbReference>
<evidence type="ECO:0000256" key="4">
    <source>
        <dbReference type="ARBA" id="ARBA00013244"/>
    </source>
</evidence>
<dbReference type="InterPro" id="IPR045034">
    <property type="entry name" value="O-acyltransferase_WSD1-like"/>
</dbReference>
<evidence type="ECO:0000256" key="5">
    <source>
        <dbReference type="ARBA" id="ARBA00022516"/>
    </source>
</evidence>
<dbReference type="AlphaFoldDB" id="A0AAE5IR67"/>
<keyword evidence="6 11" id="KW-0808">Transferase</keyword>
<dbReference type="EC" id="2.3.1.20" evidence="4 11"/>
<dbReference type="InterPro" id="IPR009721">
    <property type="entry name" value="O-acyltransferase_WSD1_C"/>
</dbReference>
<evidence type="ECO:0000256" key="9">
    <source>
        <dbReference type="ARBA" id="ARBA00023315"/>
    </source>
</evidence>